<evidence type="ECO:0000313" key="2">
    <source>
        <dbReference type="EMBL" id="MDO6964453.1"/>
    </source>
</evidence>
<feature type="transmembrane region" description="Helical" evidence="1">
    <location>
        <begin position="127"/>
        <end position="145"/>
    </location>
</feature>
<comment type="caution">
    <text evidence="2">The sequence shown here is derived from an EMBL/GenBank/DDBJ whole genome shotgun (WGS) entry which is preliminary data.</text>
</comment>
<name>A0ABT8YL46_9HYPH</name>
<gene>
    <name evidence="2" type="ORF">Q4481_10835</name>
</gene>
<keyword evidence="1" id="KW-0472">Membrane</keyword>
<sequence length="152" mass="16169">MRMAIAICLVLAPIFFALGITLPLLTFEKLYFFEENPSLVGMVGTLFDNGDYALALVIALFSIAFPLAKMIAVMLEAVTPTAGEGGWIASLIPLLGKWSLMDVMLVAIVIAAAKTSGLANAFSEPGLWFYAGATLMISLAQALIARARRQAA</sequence>
<reference evidence="2" key="1">
    <citation type="journal article" date="2015" name="Int. J. Syst. Evol. Microbiol.">
        <title>Rhizobium alvei sp. nov., isolated from a freshwater river.</title>
        <authorList>
            <person name="Sheu S.Y."/>
            <person name="Huang H.W."/>
            <person name="Young C.C."/>
            <person name="Chen W.M."/>
        </authorList>
    </citation>
    <scope>NUCLEOTIDE SEQUENCE</scope>
    <source>
        <strain evidence="2">TNR-22</strain>
    </source>
</reference>
<feature type="transmembrane region" description="Helical" evidence="1">
    <location>
        <begin position="52"/>
        <end position="75"/>
    </location>
</feature>
<dbReference type="EMBL" id="JAUOZU010000007">
    <property type="protein sequence ID" value="MDO6964453.1"/>
    <property type="molecule type" value="Genomic_DNA"/>
</dbReference>
<proteinExistence type="predicted"/>
<accession>A0ABT8YL46</accession>
<dbReference type="Pfam" id="PF04403">
    <property type="entry name" value="PqiA"/>
    <property type="match status" value="1"/>
</dbReference>
<evidence type="ECO:0000313" key="3">
    <source>
        <dbReference type="Proteomes" id="UP001174932"/>
    </source>
</evidence>
<evidence type="ECO:0000256" key="1">
    <source>
        <dbReference type="SAM" id="Phobius"/>
    </source>
</evidence>
<keyword evidence="3" id="KW-1185">Reference proteome</keyword>
<protein>
    <submittedName>
        <fullName evidence="2">Paraquat-inducible protein A</fullName>
    </submittedName>
</protein>
<feature type="transmembrane region" description="Helical" evidence="1">
    <location>
        <begin position="87"/>
        <end position="112"/>
    </location>
</feature>
<dbReference type="Proteomes" id="UP001174932">
    <property type="component" value="Unassembled WGS sequence"/>
</dbReference>
<organism evidence="2 3">
    <name type="scientific">Rhizobium alvei</name>
    <dbReference type="NCBI Taxonomy" id="1132659"/>
    <lineage>
        <taxon>Bacteria</taxon>
        <taxon>Pseudomonadati</taxon>
        <taxon>Pseudomonadota</taxon>
        <taxon>Alphaproteobacteria</taxon>
        <taxon>Hyphomicrobiales</taxon>
        <taxon>Rhizobiaceae</taxon>
        <taxon>Rhizobium/Agrobacterium group</taxon>
        <taxon>Rhizobium</taxon>
    </lineage>
</organism>
<dbReference type="RefSeq" id="WP_304376362.1">
    <property type="nucleotide sequence ID" value="NZ_JAUOZU010000007.1"/>
</dbReference>
<dbReference type="InterPro" id="IPR007498">
    <property type="entry name" value="PqiA-like"/>
</dbReference>
<keyword evidence="1" id="KW-0812">Transmembrane</keyword>
<reference evidence="2" key="2">
    <citation type="submission" date="2023-07" db="EMBL/GenBank/DDBJ databases">
        <authorList>
            <person name="Shen H."/>
        </authorList>
    </citation>
    <scope>NUCLEOTIDE SEQUENCE</scope>
    <source>
        <strain evidence="2">TNR-22</strain>
    </source>
</reference>
<keyword evidence="1" id="KW-1133">Transmembrane helix</keyword>